<gene>
    <name evidence="2" type="ORF">CCACVL1_26398</name>
</gene>
<feature type="compositionally biased region" description="Polar residues" evidence="1">
    <location>
        <begin position="20"/>
        <end position="37"/>
    </location>
</feature>
<reference evidence="2 3" key="1">
    <citation type="submission" date="2013-09" db="EMBL/GenBank/DDBJ databases">
        <title>Corchorus capsularis genome sequencing.</title>
        <authorList>
            <person name="Alam M."/>
            <person name="Haque M.S."/>
            <person name="Islam M.S."/>
            <person name="Emdad E.M."/>
            <person name="Islam M.M."/>
            <person name="Ahmed B."/>
            <person name="Halim A."/>
            <person name="Hossen Q.M.M."/>
            <person name="Hossain M.Z."/>
            <person name="Ahmed R."/>
            <person name="Khan M.M."/>
            <person name="Islam R."/>
            <person name="Rashid M.M."/>
            <person name="Khan S.A."/>
            <person name="Rahman M.S."/>
            <person name="Alam M."/>
        </authorList>
    </citation>
    <scope>NUCLEOTIDE SEQUENCE [LARGE SCALE GENOMIC DNA]</scope>
    <source>
        <strain evidence="3">cv. CVL-1</strain>
        <tissue evidence="2">Whole seedling</tissue>
    </source>
</reference>
<dbReference type="Proteomes" id="UP000188268">
    <property type="component" value="Unassembled WGS sequence"/>
</dbReference>
<accession>A0A1R3GEX9</accession>
<sequence length="57" mass="6440">MAAALPPDRPFFTLRHPNDVTPSPISSLTRLSLTQPTQSQSFPLQFLQRQQFRSKTG</sequence>
<feature type="region of interest" description="Disordered" evidence="1">
    <location>
        <begin position="1"/>
        <end position="57"/>
    </location>
</feature>
<dbReference type="Gramene" id="OMO56645">
    <property type="protein sequence ID" value="OMO56645"/>
    <property type="gene ID" value="CCACVL1_26398"/>
</dbReference>
<evidence type="ECO:0000313" key="2">
    <source>
        <dbReference type="EMBL" id="OMO56645.1"/>
    </source>
</evidence>
<organism evidence="2 3">
    <name type="scientific">Corchorus capsularis</name>
    <name type="common">Jute</name>
    <dbReference type="NCBI Taxonomy" id="210143"/>
    <lineage>
        <taxon>Eukaryota</taxon>
        <taxon>Viridiplantae</taxon>
        <taxon>Streptophyta</taxon>
        <taxon>Embryophyta</taxon>
        <taxon>Tracheophyta</taxon>
        <taxon>Spermatophyta</taxon>
        <taxon>Magnoliopsida</taxon>
        <taxon>eudicotyledons</taxon>
        <taxon>Gunneridae</taxon>
        <taxon>Pentapetalae</taxon>
        <taxon>rosids</taxon>
        <taxon>malvids</taxon>
        <taxon>Malvales</taxon>
        <taxon>Malvaceae</taxon>
        <taxon>Grewioideae</taxon>
        <taxon>Apeibeae</taxon>
        <taxon>Corchorus</taxon>
    </lineage>
</organism>
<keyword evidence="3" id="KW-1185">Reference proteome</keyword>
<evidence type="ECO:0000313" key="3">
    <source>
        <dbReference type="Proteomes" id="UP000188268"/>
    </source>
</evidence>
<evidence type="ECO:0000256" key="1">
    <source>
        <dbReference type="SAM" id="MobiDB-lite"/>
    </source>
</evidence>
<proteinExistence type="predicted"/>
<dbReference type="EMBL" id="AWWV01014472">
    <property type="protein sequence ID" value="OMO56645.1"/>
    <property type="molecule type" value="Genomic_DNA"/>
</dbReference>
<name>A0A1R3GEX9_COCAP</name>
<protein>
    <submittedName>
        <fullName evidence="2">Uncharacterized protein</fullName>
    </submittedName>
</protein>
<dbReference type="AlphaFoldDB" id="A0A1R3GEX9"/>
<comment type="caution">
    <text evidence="2">The sequence shown here is derived from an EMBL/GenBank/DDBJ whole genome shotgun (WGS) entry which is preliminary data.</text>
</comment>
<feature type="compositionally biased region" description="Low complexity" evidence="1">
    <location>
        <begin position="38"/>
        <end position="57"/>
    </location>
</feature>